<accession>A0A1L7XTL2</accession>
<keyword evidence="2" id="KW-1185">Reference proteome</keyword>
<name>A0A1L7XTL2_9HELO</name>
<dbReference type="InterPro" id="IPR052778">
    <property type="entry name" value="Centrosome-WD_assoc"/>
</dbReference>
<dbReference type="AlphaFoldDB" id="A0A1L7XTL2"/>
<sequence>MRFSRPLKSSTQSLPSPDGAFITTILPSQLSIRETRSLEIIRAITLPSDLATSISWFLWSESSSRILLGSAEHIRVYSATNSKFLANIAHPTAGSTKVTFVTFGASEDEILVFSDHGLKVSIYNLSTSKSVDINAPKFYNPGVAAKGYSYRPDTSHLALLTRSNGKDVISIHTPGTLDVIRSWWPQSIDAQGLCWSPDGRWLVVWESASQGHALFVYTADGHLFKTWNGPISAVDEIDSALGEVDSALGAGIKIFECSGNGAHIAIGDHSMRVSILGAPWFTESMGMVHTAAVKPAESLQIWQEQILPSQNGLTRGFIEATQSICPPTAPPPPSNTDTKTGTNLLTFDKSGTLLATRIENMPSTAWIWDIGTRILRTVIILHAPIAKVSWHPTIDELLMIRCEGDEARGLVHLWDPSWESPQIIDFAKQIPGGKLLGKTIVRWLNVNSAHPVIFFSDSQDCMLASLSEEQDGDVPWQDAELRSFDIYGQREESPLNLVPANEKHTNGKVSIADLIEDDDGMMGMSGGSDEVDDTFQFRKFVEPS</sequence>
<dbReference type="PANTHER" id="PTHR16220:SF0">
    <property type="entry name" value="WD REPEAT-CONTAINING PROTEIN WRAP73"/>
    <property type="match status" value="1"/>
</dbReference>
<evidence type="ECO:0000313" key="1">
    <source>
        <dbReference type="EMBL" id="CZR68381.1"/>
    </source>
</evidence>
<dbReference type="OrthoDB" id="308690at2759"/>
<proteinExistence type="predicted"/>
<dbReference type="GO" id="GO:1990811">
    <property type="term" value="C:MWP complex"/>
    <property type="evidence" value="ECO:0007669"/>
    <property type="project" value="TreeGrafter"/>
</dbReference>
<dbReference type="PANTHER" id="PTHR16220">
    <property type="entry name" value="WD REPEAT PROTEIN 8-RELATED"/>
    <property type="match status" value="1"/>
</dbReference>
<protein>
    <submittedName>
        <fullName evidence="1">Related to WD-repeat protein 8</fullName>
    </submittedName>
</protein>
<gene>
    <name evidence="1" type="ORF">PAC_18280</name>
</gene>
<dbReference type="GO" id="GO:0005815">
    <property type="term" value="C:microtubule organizing center"/>
    <property type="evidence" value="ECO:0007669"/>
    <property type="project" value="TreeGrafter"/>
</dbReference>
<evidence type="ECO:0000313" key="2">
    <source>
        <dbReference type="Proteomes" id="UP000184330"/>
    </source>
</evidence>
<reference evidence="1 2" key="1">
    <citation type="submission" date="2016-03" db="EMBL/GenBank/DDBJ databases">
        <authorList>
            <person name="Ploux O."/>
        </authorList>
    </citation>
    <scope>NUCLEOTIDE SEQUENCE [LARGE SCALE GENOMIC DNA]</scope>
    <source>
        <strain evidence="1 2">UAMH 11012</strain>
    </source>
</reference>
<dbReference type="Gene3D" id="2.130.10.10">
    <property type="entry name" value="YVTN repeat-like/Quinoprotein amine dehydrogenase"/>
    <property type="match status" value="1"/>
</dbReference>
<organism evidence="1 2">
    <name type="scientific">Phialocephala subalpina</name>
    <dbReference type="NCBI Taxonomy" id="576137"/>
    <lineage>
        <taxon>Eukaryota</taxon>
        <taxon>Fungi</taxon>
        <taxon>Dikarya</taxon>
        <taxon>Ascomycota</taxon>
        <taxon>Pezizomycotina</taxon>
        <taxon>Leotiomycetes</taxon>
        <taxon>Helotiales</taxon>
        <taxon>Mollisiaceae</taxon>
        <taxon>Phialocephala</taxon>
        <taxon>Phialocephala fortinii species complex</taxon>
    </lineage>
</organism>
<dbReference type="Proteomes" id="UP000184330">
    <property type="component" value="Unassembled WGS sequence"/>
</dbReference>
<dbReference type="GO" id="GO:1990810">
    <property type="term" value="P:microtubule anchoring at mitotic spindle pole body"/>
    <property type="evidence" value="ECO:0007669"/>
    <property type="project" value="TreeGrafter"/>
</dbReference>
<dbReference type="InterPro" id="IPR015943">
    <property type="entry name" value="WD40/YVTN_repeat-like_dom_sf"/>
</dbReference>
<dbReference type="EMBL" id="FJOG01000054">
    <property type="protein sequence ID" value="CZR68381.1"/>
    <property type="molecule type" value="Genomic_DNA"/>
</dbReference>
<dbReference type="SUPFAM" id="SSF69322">
    <property type="entry name" value="Tricorn protease domain 2"/>
    <property type="match status" value="1"/>
</dbReference>
<dbReference type="STRING" id="576137.A0A1L7XTL2"/>